<dbReference type="PANTHER" id="PTHR30163:SF8">
    <property type="entry name" value="LYTIC MUREIN TRANSGLYCOSYLASE"/>
    <property type="match status" value="1"/>
</dbReference>
<keyword evidence="6" id="KW-1185">Reference proteome</keyword>
<reference evidence="5 6" key="1">
    <citation type="submission" date="2018-11" db="EMBL/GenBank/DDBJ databases">
        <title>Genomic Encyclopedia of Type Strains, Phase IV (KMG-IV): sequencing the most valuable type-strain genomes for metagenomic binning, comparative biology and taxonomic classification.</title>
        <authorList>
            <person name="Goeker M."/>
        </authorList>
    </citation>
    <scope>NUCLEOTIDE SEQUENCE [LARGE SCALE GENOMIC DNA]</scope>
    <source>
        <strain evidence="5 6">DSM 15985</strain>
    </source>
</reference>
<dbReference type="InterPro" id="IPR011970">
    <property type="entry name" value="MltB_2"/>
</dbReference>
<sequence>MAGRHNGRMRFLFMPDTLARRRAAASALGLAALAGCASAPPATPAVAAPSAAPSALAPAPVIPQLPSPAAPTTPAPAPAASTVEPASTPVAPAQAGTTAATLAGFHAWVSAFEREALAAGIRPQTVAATLGQVQWQPRVVELDRAQPEFTRPPWAYLDSAVSPQRIAQGREQRRQYADALDAAAQRYGVPASVVTAIWGMESNYGRNFGSFRTVDALATLAYDGRRSAWAQRELLAALRIVDQGDIAADALIGSWAGAMGHTQFLPSVFLAHAVDADGDGRRDIWGSVPDVVASTANFLSHSGWKSGEPWGAEVLLPPGFDYARAELSVRQASSDWAAEGVRGVDGAELPPLQDASVLTPAGARGPAILVGPNFRALLRYNNSVNYALAVGLLARQIDGGAGLASAWPRELQPLSRSEVRALQEALNARGLDTGTPDGVAGPATRAGVRRYQQSVGLPADGYATRELLQRLLTH</sequence>
<feature type="compositionally biased region" description="Low complexity" evidence="1">
    <location>
        <begin position="78"/>
        <end position="94"/>
    </location>
</feature>
<evidence type="ECO:0000256" key="2">
    <source>
        <dbReference type="SAM" id="SignalP"/>
    </source>
</evidence>
<comment type="caution">
    <text evidence="5">The sequence shown here is derived from an EMBL/GenBank/DDBJ whole genome shotgun (WGS) entry which is preliminary data.</text>
</comment>
<proteinExistence type="predicted"/>
<keyword evidence="2" id="KW-0732">Signal</keyword>
<dbReference type="InterPro" id="IPR036366">
    <property type="entry name" value="PGBDSf"/>
</dbReference>
<dbReference type="InterPro" id="IPR023346">
    <property type="entry name" value="Lysozyme-like_dom_sf"/>
</dbReference>
<evidence type="ECO:0000259" key="3">
    <source>
        <dbReference type="Pfam" id="PF01471"/>
    </source>
</evidence>
<feature type="domain" description="Transglycosylase SLT" evidence="4">
    <location>
        <begin position="105"/>
        <end position="395"/>
    </location>
</feature>
<protein>
    <submittedName>
        <fullName evidence="5">Lytic murein transglycosylase</fullName>
    </submittedName>
</protein>
<dbReference type="PANTHER" id="PTHR30163">
    <property type="entry name" value="MEMBRANE-BOUND LYTIC MUREIN TRANSGLYCOSYLASE B"/>
    <property type="match status" value="1"/>
</dbReference>
<feature type="domain" description="Peptidoglycan binding-like" evidence="3">
    <location>
        <begin position="416"/>
        <end position="471"/>
    </location>
</feature>
<dbReference type="InterPro" id="IPR036365">
    <property type="entry name" value="PGBD-like_sf"/>
</dbReference>
<evidence type="ECO:0000313" key="5">
    <source>
        <dbReference type="EMBL" id="ROR48181.1"/>
    </source>
</evidence>
<dbReference type="SUPFAM" id="SSF53955">
    <property type="entry name" value="Lysozyme-like"/>
    <property type="match status" value="1"/>
</dbReference>
<dbReference type="InterPro" id="IPR031304">
    <property type="entry name" value="SLT_2"/>
</dbReference>
<feature type="region of interest" description="Disordered" evidence="1">
    <location>
        <begin position="65"/>
        <end position="94"/>
    </location>
</feature>
<dbReference type="Gene3D" id="1.10.101.10">
    <property type="entry name" value="PGBD-like superfamily/PGBD"/>
    <property type="match status" value="1"/>
</dbReference>
<dbReference type="InterPro" id="IPR043426">
    <property type="entry name" value="MltB-like"/>
</dbReference>
<dbReference type="Gene3D" id="1.10.530.10">
    <property type="match status" value="1"/>
</dbReference>
<evidence type="ECO:0000259" key="4">
    <source>
        <dbReference type="Pfam" id="PF13406"/>
    </source>
</evidence>
<dbReference type="Pfam" id="PF01471">
    <property type="entry name" value="PG_binding_1"/>
    <property type="match status" value="1"/>
</dbReference>
<evidence type="ECO:0000313" key="6">
    <source>
        <dbReference type="Proteomes" id="UP000271868"/>
    </source>
</evidence>
<dbReference type="EMBL" id="RJVL01000003">
    <property type="protein sequence ID" value="ROR48181.1"/>
    <property type="molecule type" value="Genomic_DNA"/>
</dbReference>
<dbReference type="Proteomes" id="UP000271868">
    <property type="component" value="Unassembled WGS sequence"/>
</dbReference>
<dbReference type="InterPro" id="IPR002477">
    <property type="entry name" value="Peptidoglycan-bd-like"/>
</dbReference>
<feature type="signal peptide" evidence="2">
    <location>
        <begin position="1"/>
        <end position="47"/>
    </location>
</feature>
<feature type="chain" id="PRO_5043993390" evidence="2">
    <location>
        <begin position="48"/>
        <end position="474"/>
    </location>
</feature>
<dbReference type="GO" id="GO:0009253">
    <property type="term" value="P:peptidoglycan catabolic process"/>
    <property type="evidence" value="ECO:0007669"/>
    <property type="project" value="TreeGrafter"/>
</dbReference>
<dbReference type="AlphaFoldDB" id="A0AAX1WVW6"/>
<dbReference type="CDD" id="cd13399">
    <property type="entry name" value="Slt35-like"/>
    <property type="match status" value="1"/>
</dbReference>
<organism evidence="5 6">
    <name type="scientific">Diaphorobacter nitroreducens</name>
    <dbReference type="NCBI Taxonomy" id="164759"/>
    <lineage>
        <taxon>Bacteria</taxon>
        <taxon>Pseudomonadati</taxon>
        <taxon>Pseudomonadota</taxon>
        <taxon>Betaproteobacteria</taxon>
        <taxon>Burkholderiales</taxon>
        <taxon>Comamonadaceae</taxon>
        <taxon>Diaphorobacter</taxon>
    </lineage>
</organism>
<accession>A0AAX1WVW6</accession>
<dbReference type="NCBIfam" id="TIGR02283">
    <property type="entry name" value="MltB_2"/>
    <property type="match status" value="1"/>
</dbReference>
<dbReference type="GO" id="GO:0008933">
    <property type="term" value="F:peptidoglycan lytic transglycosylase activity"/>
    <property type="evidence" value="ECO:0007669"/>
    <property type="project" value="TreeGrafter"/>
</dbReference>
<feature type="compositionally biased region" description="Pro residues" evidence="1">
    <location>
        <begin position="65"/>
        <end position="77"/>
    </location>
</feature>
<dbReference type="Gene3D" id="1.10.8.350">
    <property type="entry name" value="Bacterial muramidase"/>
    <property type="match status" value="1"/>
</dbReference>
<evidence type="ECO:0000256" key="1">
    <source>
        <dbReference type="SAM" id="MobiDB-lite"/>
    </source>
</evidence>
<dbReference type="Pfam" id="PF13406">
    <property type="entry name" value="SLT_2"/>
    <property type="match status" value="1"/>
</dbReference>
<gene>
    <name evidence="5" type="ORF">EDC60_1692</name>
</gene>
<dbReference type="SUPFAM" id="SSF47090">
    <property type="entry name" value="PGBD-like"/>
    <property type="match status" value="1"/>
</dbReference>
<name>A0AAX1WVW6_9BURK</name>